<keyword evidence="4 5" id="KW-0732">Signal</keyword>
<dbReference type="SUPFAM" id="SSF47565">
    <property type="entry name" value="Insect pheromone/odorant-binding proteins"/>
    <property type="match status" value="1"/>
</dbReference>
<comment type="subcellular location">
    <subcellularLocation>
        <location evidence="1">Secreted</location>
    </subcellularLocation>
</comment>
<dbReference type="PANTHER" id="PTHR11857:SF43">
    <property type="entry name" value="GEO07291P1-RELATED"/>
    <property type="match status" value="1"/>
</dbReference>
<accession>A0ABM1NI03</accession>
<dbReference type="Gene3D" id="1.10.238.20">
    <property type="entry name" value="Pheromone/general odorant binding protein domain"/>
    <property type="match status" value="1"/>
</dbReference>
<evidence type="ECO:0000256" key="1">
    <source>
        <dbReference type="ARBA" id="ARBA00004613"/>
    </source>
</evidence>
<dbReference type="RefSeq" id="XP_017786453.1">
    <property type="nucleotide sequence ID" value="XM_017930964.1"/>
</dbReference>
<dbReference type="Pfam" id="PF01395">
    <property type="entry name" value="PBP_GOBP"/>
    <property type="match status" value="1"/>
</dbReference>
<evidence type="ECO:0000256" key="5">
    <source>
        <dbReference type="SAM" id="SignalP"/>
    </source>
</evidence>
<organism evidence="6 7">
    <name type="scientific">Nicrophorus vespilloides</name>
    <name type="common">Boreal carrion beetle</name>
    <dbReference type="NCBI Taxonomy" id="110193"/>
    <lineage>
        <taxon>Eukaryota</taxon>
        <taxon>Metazoa</taxon>
        <taxon>Ecdysozoa</taxon>
        <taxon>Arthropoda</taxon>
        <taxon>Hexapoda</taxon>
        <taxon>Insecta</taxon>
        <taxon>Pterygota</taxon>
        <taxon>Neoptera</taxon>
        <taxon>Endopterygota</taxon>
        <taxon>Coleoptera</taxon>
        <taxon>Polyphaga</taxon>
        <taxon>Staphyliniformia</taxon>
        <taxon>Silphidae</taxon>
        <taxon>Nicrophorinae</taxon>
        <taxon>Nicrophorus</taxon>
    </lineage>
</organism>
<dbReference type="InterPro" id="IPR006170">
    <property type="entry name" value="PBP/GOBP"/>
</dbReference>
<keyword evidence="6" id="KW-1185">Reference proteome</keyword>
<evidence type="ECO:0000256" key="3">
    <source>
        <dbReference type="ARBA" id="ARBA00022525"/>
    </source>
</evidence>
<dbReference type="PANTHER" id="PTHR11857">
    <property type="entry name" value="ODORANT BINDING PROTEIN-RELATED"/>
    <property type="match status" value="1"/>
</dbReference>
<dbReference type="GeneID" id="108569419"/>
<sequence>MRTLPLIVVLFVTSFVNANKIIYAKKDVERIAEVASICTKSVHVDPKYSLDLDDIRDFPSRKEIKCLSLCMIELFGLLSKEHRFLPEAYLSYMDDPIIIQEAKASMDKCLPQYDIIDSCEDAYDLHQCILKNF</sequence>
<dbReference type="CDD" id="cd23992">
    <property type="entry name" value="PBP_GOBP"/>
    <property type="match status" value="1"/>
</dbReference>
<evidence type="ECO:0000256" key="4">
    <source>
        <dbReference type="ARBA" id="ARBA00022729"/>
    </source>
</evidence>
<proteinExistence type="inferred from homology"/>
<feature type="signal peptide" evidence="5">
    <location>
        <begin position="1"/>
        <end position="18"/>
    </location>
</feature>
<dbReference type="Proteomes" id="UP000695000">
    <property type="component" value="Unplaced"/>
</dbReference>
<gene>
    <name evidence="7" type="primary">LOC108569419</name>
</gene>
<evidence type="ECO:0000313" key="6">
    <source>
        <dbReference type="Proteomes" id="UP000695000"/>
    </source>
</evidence>
<comment type="similarity">
    <text evidence="2">Belongs to the PBP/GOBP family.</text>
</comment>
<name>A0ABM1NI03_NICVS</name>
<keyword evidence="3" id="KW-0964">Secreted</keyword>
<protein>
    <submittedName>
        <fullName evidence="7">Uncharacterized protein LOC108569419</fullName>
    </submittedName>
</protein>
<feature type="chain" id="PRO_5047079477" evidence="5">
    <location>
        <begin position="19"/>
        <end position="133"/>
    </location>
</feature>
<evidence type="ECO:0000256" key="2">
    <source>
        <dbReference type="ARBA" id="ARBA00008098"/>
    </source>
</evidence>
<dbReference type="InterPro" id="IPR036728">
    <property type="entry name" value="PBP_GOBP_sf"/>
</dbReference>
<evidence type="ECO:0000313" key="7">
    <source>
        <dbReference type="RefSeq" id="XP_017786453.1"/>
    </source>
</evidence>
<reference evidence="7" key="1">
    <citation type="submission" date="2025-08" db="UniProtKB">
        <authorList>
            <consortium name="RefSeq"/>
        </authorList>
    </citation>
    <scope>IDENTIFICATION</scope>
    <source>
        <tissue evidence="7">Whole Larva</tissue>
    </source>
</reference>
<dbReference type="SMART" id="SM00708">
    <property type="entry name" value="PhBP"/>
    <property type="match status" value="1"/>
</dbReference>